<proteinExistence type="predicted"/>
<keyword evidence="1" id="KW-0812">Transmembrane</keyword>
<organism evidence="2 3">
    <name type="scientific">Saccharobesus litoralis</name>
    <dbReference type="NCBI Taxonomy" id="2172099"/>
    <lineage>
        <taxon>Bacteria</taxon>
        <taxon>Pseudomonadati</taxon>
        <taxon>Pseudomonadota</taxon>
        <taxon>Gammaproteobacteria</taxon>
        <taxon>Alteromonadales</taxon>
        <taxon>Alteromonadaceae</taxon>
        <taxon>Saccharobesus</taxon>
    </lineage>
</organism>
<sequence length="121" mass="14179">MIFEPLFIWQIFDWYLIIYLGLFALVAWGCVISIGRQALISQQVWSLALNGNLVIEDVEYQLSPQSNYFLSWIFTVYVSQLSQEKTYCLFAPDNMEPVARSRLKRVIKRLRAQPLEANQQN</sequence>
<accession>A0A2S0VS62</accession>
<keyword evidence="3" id="KW-1185">Reference proteome</keyword>
<keyword evidence="1" id="KW-1133">Transmembrane helix</keyword>
<dbReference type="Proteomes" id="UP000244441">
    <property type="component" value="Chromosome"/>
</dbReference>
<evidence type="ECO:0000313" key="3">
    <source>
        <dbReference type="Proteomes" id="UP000244441"/>
    </source>
</evidence>
<dbReference type="KEGG" id="cate:C2869_11700"/>
<protein>
    <submittedName>
        <fullName evidence="2">Uncharacterized protein</fullName>
    </submittedName>
</protein>
<keyword evidence="1" id="KW-0472">Membrane</keyword>
<evidence type="ECO:0000313" key="2">
    <source>
        <dbReference type="EMBL" id="AWB67056.1"/>
    </source>
</evidence>
<dbReference type="EMBL" id="CP026604">
    <property type="protein sequence ID" value="AWB67056.1"/>
    <property type="molecule type" value="Genomic_DNA"/>
</dbReference>
<feature type="transmembrane region" description="Helical" evidence="1">
    <location>
        <begin position="12"/>
        <end position="34"/>
    </location>
</feature>
<gene>
    <name evidence="2" type="ORF">C2869_11700</name>
</gene>
<reference evidence="2 3" key="1">
    <citation type="submission" date="2018-01" db="EMBL/GenBank/DDBJ databases">
        <title>Genome sequence of a Cantenovulum-like bacteria.</title>
        <authorList>
            <person name="Tan W.R."/>
            <person name="Lau N.-S."/>
            <person name="Go F."/>
            <person name="Amirul A.-A.A."/>
        </authorList>
    </citation>
    <scope>NUCLEOTIDE SEQUENCE [LARGE SCALE GENOMIC DNA]</scope>
    <source>
        <strain evidence="2 3">CCB-QB4</strain>
    </source>
</reference>
<dbReference type="AlphaFoldDB" id="A0A2S0VS62"/>
<name>A0A2S0VS62_9ALTE</name>
<evidence type="ECO:0000256" key="1">
    <source>
        <dbReference type="SAM" id="Phobius"/>
    </source>
</evidence>